<sequence length="71" mass="8348">MEVSAKIDFLKISRPPYTFRYFGKGCWMRMDSNLFNDLPCVLGFEEGKEFYDEDSTEVIIGLNPEDERTKK</sequence>
<reference evidence="1 2" key="1">
    <citation type="submission" date="2021-03" db="EMBL/GenBank/DDBJ databases">
        <title>Novel species identification of genus Shewanella.</title>
        <authorList>
            <person name="Liu G."/>
            <person name="Zhang Q."/>
        </authorList>
    </citation>
    <scope>NUCLEOTIDE SEQUENCE [LARGE SCALE GENOMIC DNA]</scope>
    <source>
        <strain evidence="1 2">FJAT-53726</strain>
    </source>
</reference>
<proteinExistence type="predicted"/>
<dbReference type="Proteomes" id="UP000663281">
    <property type="component" value="Chromosome"/>
</dbReference>
<evidence type="ECO:0000313" key="2">
    <source>
        <dbReference type="Proteomes" id="UP000663281"/>
    </source>
</evidence>
<organism evidence="1 2">
    <name type="scientific">Shewanella cyperi</name>
    <dbReference type="NCBI Taxonomy" id="2814292"/>
    <lineage>
        <taxon>Bacteria</taxon>
        <taxon>Pseudomonadati</taxon>
        <taxon>Pseudomonadota</taxon>
        <taxon>Gammaproteobacteria</taxon>
        <taxon>Alteromonadales</taxon>
        <taxon>Shewanellaceae</taxon>
        <taxon>Shewanella</taxon>
    </lineage>
</organism>
<dbReference type="EMBL" id="CP071504">
    <property type="protein sequence ID" value="QSX30113.1"/>
    <property type="molecule type" value="Genomic_DNA"/>
</dbReference>
<accession>A0A974XMS8</accession>
<protein>
    <submittedName>
        <fullName evidence="1">Uncharacterized protein</fullName>
    </submittedName>
</protein>
<evidence type="ECO:0000313" key="1">
    <source>
        <dbReference type="EMBL" id="QSX30113.1"/>
    </source>
</evidence>
<dbReference type="KEGG" id="scyp:JYB88_00025"/>
<name>A0A974XMS8_9GAMM</name>
<keyword evidence="2" id="KW-1185">Reference proteome</keyword>
<dbReference type="RefSeq" id="WP_207325072.1">
    <property type="nucleotide sequence ID" value="NZ_CP071504.1"/>
</dbReference>
<gene>
    <name evidence="1" type="ORF">JYB88_00025</name>
</gene>
<dbReference type="AlphaFoldDB" id="A0A974XMS8"/>